<feature type="non-terminal residue" evidence="1">
    <location>
        <position position="1"/>
    </location>
</feature>
<dbReference type="Proteomes" id="UP000271087">
    <property type="component" value="Unassembled WGS sequence"/>
</dbReference>
<proteinExistence type="predicted"/>
<accession>A0A3P7KFF2</accession>
<keyword evidence="2" id="KW-1185">Reference proteome</keyword>
<protein>
    <submittedName>
        <fullName evidence="1">Uncharacterized protein</fullName>
    </submittedName>
</protein>
<dbReference type="OrthoDB" id="5783839at2759"/>
<evidence type="ECO:0000313" key="2">
    <source>
        <dbReference type="Proteomes" id="UP000271087"/>
    </source>
</evidence>
<evidence type="ECO:0000313" key="1">
    <source>
        <dbReference type="EMBL" id="VDM92230.1"/>
    </source>
</evidence>
<dbReference type="EMBL" id="UYRW01004152">
    <property type="protein sequence ID" value="VDM92230.1"/>
    <property type="molecule type" value="Genomic_DNA"/>
</dbReference>
<dbReference type="AlphaFoldDB" id="A0A3P7KFF2"/>
<organism evidence="1 2">
    <name type="scientific">Onchocerca ochengi</name>
    <name type="common">Filarial nematode worm</name>
    <dbReference type="NCBI Taxonomy" id="42157"/>
    <lineage>
        <taxon>Eukaryota</taxon>
        <taxon>Metazoa</taxon>
        <taxon>Ecdysozoa</taxon>
        <taxon>Nematoda</taxon>
        <taxon>Chromadorea</taxon>
        <taxon>Rhabditida</taxon>
        <taxon>Spirurina</taxon>
        <taxon>Spiruromorpha</taxon>
        <taxon>Filarioidea</taxon>
        <taxon>Onchocercidae</taxon>
        <taxon>Onchocerca</taxon>
    </lineage>
</organism>
<name>A0A3P7KFF2_ONCOC</name>
<sequence length="131" mass="14929">VVDYAGLNIHEPADLYLLVTLQVATRVVQSKKLSIGINRESAETLFMECDGTILDDNQRTQRIQLRMSLWHDVLPGFNSYFQGQIRITLDDNIVQKESVGPQCNRPPLPYRAGMINACKILQQAFFLFDDD</sequence>
<gene>
    <name evidence="1" type="ORF">NOO_LOCUS9053</name>
</gene>
<reference evidence="1 2" key="1">
    <citation type="submission" date="2018-08" db="EMBL/GenBank/DDBJ databases">
        <authorList>
            <person name="Laetsch R D."/>
            <person name="Stevens L."/>
            <person name="Kumar S."/>
            <person name="Blaxter L. M."/>
        </authorList>
    </citation>
    <scope>NUCLEOTIDE SEQUENCE [LARGE SCALE GENOMIC DNA]</scope>
</reference>